<dbReference type="PANTHER" id="PTHR33398:SF1">
    <property type="entry name" value="SMALL RIBOSOMAL SUBUNIT PROTEIN BS20C"/>
    <property type="match status" value="1"/>
</dbReference>
<dbReference type="KEGG" id="mflg:ABS361_16450"/>
<dbReference type="NCBIfam" id="TIGR00029">
    <property type="entry name" value="S20"/>
    <property type="match status" value="1"/>
</dbReference>
<dbReference type="GO" id="GO:0070181">
    <property type="term" value="F:small ribosomal subunit rRNA binding"/>
    <property type="evidence" value="ECO:0007669"/>
    <property type="project" value="TreeGrafter"/>
</dbReference>
<sequence>MANTPSAKKAARKIARRTAVNKSRRSRVRGFVRKVEEAIASGDQTAAVAALRAAEPELARAATKGVMHRNTVSRKISRLAHRVKSLGA</sequence>
<dbReference type="AlphaFoldDB" id="A0AAU7X873"/>
<gene>
    <name evidence="8 10" type="primary">rpsT</name>
    <name evidence="10" type="ORF">ABS361_16450</name>
</gene>
<dbReference type="Pfam" id="PF01649">
    <property type="entry name" value="Ribosomal_S20p"/>
    <property type="match status" value="1"/>
</dbReference>
<organism evidence="10">
    <name type="scientific">Methyloraptor flagellatus</name>
    <dbReference type="NCBI Taxonomy" id="3162530"/>
    <lineage>
        <taxon>Bacteria</taxon>
        <taxon>Pseudomonadati</taxon>
        <taxon>Pseudomonadota</taxon>
        <taxon>Alphaproteobacteria</taxon>
        <taxon>Hyphomicrobiales</taxon>
        <taxon>Ancalomicrobiaceae</taxon>
        <taxon>Methyloraptor</taxon>
    </lineage>
</organism>
<dbReference type="GO" id="GO:0006412">
    <property type="term" value="P:translation"/>
    <property type="evidence" value="ECO:0007669"/>
    <property type="project" value="UniProtKB-UniRule"/>
</dbReference>
<name>A0AAU7X873_9HYPH</name>
<keyword evidence="4 8" id="KW-0694">RNA-binding</keyword>
<dbReference type="GO" id="GO:0015935">
    <property type="term" value="C:small ribosomal subunit"/>
    <property type="evidence" value="ECO:0007669"/>
    <property type="project" value="TreeGrafter"/>
</dbReference>
<dbReference type="GO" id="GO:0005829">
    <property type="term" value="C:cytosol"/>
    <property type="evidence" value="ECO:0007669"/>
    <property type="project" value="TreeGrafter"/>
</dbReference>
<evidence type="ECO:0000256" key="6">
    <source>
        <dbReference type="ARBA" id="ARBA00023274"/>
    </source>
</evidence>
<dbReference type="PANTHER" id="PTHR33398">
    <property type="entry name" value="30S RIBOSOMAL PROTEIN S20"/>
    <property type="match status" value="1"/>
</dbReference>
<feature type="region of interest" description="Disordered" evidence="9">
    <location>
        <begin position="1"/>
        <end position="22"/>
    </location>
</feature>
<dbReference type="RefSeq" id="WP_407048756.1">
    <property type="nucleotide sequence ID" value="NZ_CP158568.1"/>
</dbReference>
<dbReference type="GO" id="GO:0003735">
    <property type="term" value="F:structural constituent of ribosome"/>
    <property type="evidence" value="ECO:0007669"/>
    <property type="project" value="InterPro"/>
</dbReference>
<evidence type="ECO:0000256" key="2">
    <source>
        <dbReference type="ARBA" id="ARBA00007634"/>
    </source>
</evidence>
<evidence type="ECO:0000256" key="8">
    <source>
        <dbReference type="HAMAP-Rule" id="MF_00500"/>
    </source>
</evidence>
<dbReference type="EMBL" id="CP158568">
    <property type="protein sequence ID" value="XBY43656.1"/>
    <property type="molecule type" value="Genomic_DNA"/>
</dbReference>
<dbReference type="InterPro" id="IPR002583">
    <property type="entry name" value="Ribosomal_bS20"/>
</dbReference>
<dbReference type="Gene3D" id="1.20.58.110">
    <property type="entry name" value="Ribosomal protein S20"/>
    <property type="match status" value="1"/>
</dbReference>
<evidence type="ECO:0000256" key="5">
    <source>
        <dbReference type="ARBA" id="ARBA00022980"/>
    </source>
</evidence>
<dbReference type="SUPFAM" id="SSF46992">
    <property type="entry name" value="Ribosomal protein S20"/>
    <property type="match status" value="1"/>
</dbReference>
<evidence type="ECO:0000256" key="3">
    <source>
        <dbReference type="ARBA" id="ARBA00022730"/>
    </source>
</evidence>
<comment type="similarity">
    <text evidence="2 8">Belongs to the bacterial ribosomal protein bS20 family.</text>
</comment>
<reference evidence="10" key="1">
    <citation type="submission" date="2024-06" db="EMBL/GenBank/DDBJ databases">
        <title>Methylostella associata gen. nov., sp. nov., a novel Ancalomicrobiaceae-affiliated facultatively methylotrophic bacteria that feed on methanotrophs of the genus Methylococcus.</title>
        <authorList>
            <person name="Saltykova V."/>
            <person name="Danilova O.V."/>
            <person name="Oshkin I.Y."/>
            <person name="Belova S.E."/>
            <person name="Pimenov N.V."/>
            <person name="Dedysh S.N."/>
        </authorList>
    </citation>
    <scope>NUCLEOTIDE SEQUENCE</scope>
    <source>
        <strain evidence="10">S20</strain>
    </source>
</reference>
<protein>
    <recommendedName>
        <fullName evidence="7 8">Small ribosomal subunit protein bS20</fullName>
    </recommendedName>
</protein>
<accession>A0AAU7X873</accession>
<evidence type="ECO:0000256" key="7">
    <source>
        <dbReference type="ARBA" id="ARBA00035136"/>
    </source>
</evidence>
<evidence type="ECO:0000313" key="10">
    <source>
        <dbReference type="EMBL" id="XBY43656.1"/>
    </source>
</evidence>
<proteinExistence type="inferred from homology"/>
<evidence type="ECO:0000256" key="1">
    <source>
        <dbReference type="ARBA" id="ARBA00003134"/>
    </source>
</evidence>
<comment type="function">
    <text evidence="1 8">Binds directly to 16S ribosomal RNA.</text>
</comment>
<evidence type="ECO:0000256" key="9">
    <source>
        <dbReference type="SAM" id="MobiDB-lite"/>
    </source>
</evidence>
<keyword evidence="3 8" id="KW-0699">rRNA-binding</keyword>
<dbReference type="InterPro" id="IPR036510">
    <property type="entry name" value="Ribosomal_bS20_sf"/>
</dbReference>
<evidence type="ECO:0000256" key="4">
    <source>
        <dbReference type="ARBA" id="ARBA00022884"/>
    </source>
</evidence>
<dbReference type="HAMAP" id="MF_00500">
    <property type="entry name" value="Ribosomal_bS20"/>
    <property type="match status" value="1"/>
</dbReference>
<keyword evidence="6 8" id="KW-0687">Ribonucleoprotein</keyword>
<keyword evidence="5 8" id="KW-0689">Ribosomal protein</keyword>